<evidence type="ECO:0000313" key="3">
    <source>
        <dbReference type="EMBL" id="RZU62086.1"/>
    </source>
</evidence>
<keyword evidence="2" id="KW-1133">Transmembrane helix</keyword>
<keyword evidence="2" id="KW-0472">Membrane</keyword>
<evidence type="ECO:0000256" key="1">
    <source>
        <dbReference type="SAM" id="MobiDB-lite"/>
    </source>
</evidence>
<organism evidence="3 4">
    <name type="scientific">Zhihengliuella halotolerans</name>
    <dbReference type="NCBI Taxonomy" id="370736"/>
    <lineage>
        <taxon>Bacteria</taxon>
        <taxon>Bacillati</taxon>
        <taxon>Actinomycetota</taxon>
        <taxon>Actinomycetes</taxon>
        <taxon>Micrococcales</taxon>
        <taxon>Micrococcaceae</taxon>
        <taxon>Zhihengliuella</taxon>
    </lineage>
</organism>
<evidence type="ECO:0000256" key="2">
    <source>
        <dbReference type="SAM" id="Phobius"/>
    </source>
</evidence>
<evidence type="ECO:0000313" key="4">
    <source>
        <dbReference type="Proteomes" id="UP000292685"/>
    </source>
</evidence>
<comment type="caution">
    <text evidence="3">The sequence shown here is derived from an EMBL/GenBank/DDBJ whole genome shotgun (WGS) entry which is preliminary data.</text>
</comment>
<proteinExistence type="predicted"/>
<dbReference type="InterPro" id="IPR043777">
    <property type="entry name" value="DUF5719"/>
</dbReference>
<name>A0A4V2G9Y2_9MICC</name>
<dbReference type="Pfam" id="PF18986">
    <property type="entry name" value="DUF5719"/>
    <property type="match status" value="1"/>
</dbReference>
<feature type="region of interest" description="Disordered" evidence="1">
    <location>
        <begin position="1"/>
        <end position="28"/>
    </location>
</feature>
<accession>A0A4V2G9Y2</accession>
<dbReference type="EMBL" id="SHLA01000001">
    <property type="protein sequence ID" value="RZU62086.1"/>
    <property type="molecule type" value="Genomic_DNA"/>
</dbReference>
<dbReference type="Proteomes" id="UP000292685">
    <property type="component" value="Unassembled WGS sequence"/>
</dbReference>
<gene>
    <name evidence="3" type="ORF">EV380_1674</name>
</gene>
<protein>
    <recommendedName>
        <fullName evidence="5">Secreted protein</fullName>
    </recommendedName>
</protein>
<dbReference type="OrthoDB" id="3264966at2"/>
<keyword evidence="4" id="KW-1185">Reference proteome</keyword>
<sequence>MTEKPEPTTGRAAQRGTGAVESRRARRARRRRMRKILAGSVGALLVLGTGGGVAAAGFVGLPTAAHDLGITQSEVPAGEAVFSCPPVPRIVEGSTAEGTDPEFAAESDSAESSLRALVVSDAAERLPGSAVMTLEGESIERLAPQLDEAEAAEASGASAEGYSGQKASVQDNVREAGWAVLRAQPLGGLKSLAGQSRTYRADDGDLAGFASSSCRSPSNDAWITGASTEVGRTALLMLANPSASAATVDLDVVGSTGRADAGNLRGIVLGPGQTKNIVLAGFIAEDPAVSVRVRSTGAPVNAVVQQSVLRGLTPGGVEYLEPGETGGTSQVVPGVVVQNESNTPEPTGDLADARPELQITNPGSRDAEVNVRIFRTSGEVDVPGGATVEAPADSVMTIPLDELEEGTYTVALQSSETVVAGARSVRGTEDSGLDFAWAASATRLGNQHVLAVPRSARTHLVFGSAGGASQVTIRPIMADGGIGRAETIELDGAATELFDVRDLDPEPVALLIDAAGEAVYGAQRVQARNNGISTPSIPRASEGQRSIAVDVTR</sequence>
<reference evidence="3 4" key="1">
    <citation type="submission" date="2019-02" db="EMBL/GenBank/DDBJ databases">
        <title>Sequencing the genomes of 1000 actinobacteria strains.</title>
        <authorList>
            <person name="Klenk H.-P."/>
        </authorList>
    </citation>
    <scope>NUCLEOTIDE SEQUENCE [LARGE SCALE GENOMIC DNA]</scope>
    <source>
        <strain evidence="3 4">DSM 17364</strain>
    </source>
</reference>
<keyword evidence="2" id="KW-0812">Transmembrane</keyword>
<dbReference type="RefSeq" id="WP_130450634.1">
    <property type="nucleotide sequence ID" value="NZ_SHLA01000001.1"/>
</dbReference>
<evidence type="ECO:0008006" key="5">
    <source>
        <dbReference type="Google" id="ProtNLM"/>
    </source>
</evidence>
<dbReference type="AlphaFoldDB" id="A0A4V2G9Y2"/>
<feature type="region of interest" description="Disordered" evidence="1">
    <location>
        <begin position="530"/>
        <end position="553"/>
    </location>
</feature>
<feature type="transmembrane region" description="Helical" evidence="2">
    <location>
        <begin position="36"/>
        <end position="61"/>
    </location>
</feature>